<feature type="transmembrane region" description="Helical" evidence="9">
    <location>
        <begin position="791"/>
        <end position="810"/>
    </location>
</feature>
<feature type="transmembrane region" description="Helical" evidence="9">
    <location>
        <begin position="188"/>
        <end position="206"/>
    </location>
</feature>
<gene>
    <name evidence="10" type="ORF">BD626DRAFT_535230</name>
</gene>
<evidence type="ECO:0000313" key="11">
    <source>
        <dbReference type="Proteomes" id="UP000320762"/>
    </source>
</evidence>
<dbReference type="PANTHER" id="PTHR22601">
    <property type="entry name" value="ISP4 LIKE PROTEIN"/>
    <property type="match status" value="1"/>
</dbReference>
<dbReference type="Proteomes" id="UP000320762">
    <property type="component" value="Unassembled WGS sequence"/>
</dbReference>
<accession>A0A550CLQ0</accession>
<dbReference type="AlphaFoldDB" id="A0A550CLQ0"/>
<evidence type="ECO:0000256" key="5">
    <source>
        <dbReference type="ARBA" id="ARBA00022856"/>
    </source>
</evidence>
<keyword evidence="3" id="KW-0813">Transport</keyword>
<feature type="transmembrane region" description="Helical" evidence="9">
    <location>
        <begin position="839"/>
        <end position="855"/>
    </location>
</feature>
<comment type="subcellular location">
    <subcellularLocation>
        <location evidence="1">Membrane</location>
        <topology evidence="1">Multi-pass membrane protein</topology>
    </subcellularLocation>
</comment>
<dbReference type="InterPro" id="IPR004813">
    <property type="entry name" value="OPT"/>
</dbReference>
<dbReference type="NCBIfam" id="TIGR00728">
    <property type="entry name" value="OPT_sfam"/>
    <property type="match status" value="1"/>
</dbReference>
<keyword evidence="7 9" id="KW-1133">Transmembrane helix</keyword>
<reference evidence="10 11" key="1">
    <citation type="journal article" date="2019" name="New Phytol.">
        <title>Comparative genomics reveals unique wood-decay strategies and fruiting body development in the Schizophyllaceae.</title>
        <authorList>
            <person name="Almasi E."/>
            <person name="Sahu N."/>
            <person name="Krizsan K."/>
            <person name="Balint B."/>
            <person name="Kovacs G.M."/>
            <person name="Kiss B."/>
            <person name="Cseklye J."/>
            <person name="Drula E."/>
            <person name="Henrissat B."/>
            <person name="Nagy I."/>
            <person name="Chovatia M."/>
            <person name="Adam C."/>
            <person name="LaButti K."/>
            <person name="Lipzen A."/>
            <person name="Riley R."/>
            <person name="Grigoriev I.V."/>
            <person name="Nagy L.G."/>
        </authorList>
    </citation>
    <scope>NUCLEOTIDE SEQUENCE [LARGE SCALE GENOMIC DNA]</scope>
    <source>
        <strain evidence="10 11">NL-1724</strain>
    </source>
</reference>
<dbReference type="GO" id="GO:0016020">
    <property type="term" value="C:membrane"/>
    <property type="evidence" value="ECO:0007669"/>
    <property type="project" value="UniProtKB-SubCell"/>
</dbReference>
<feature type="transmembrane region" description="Helical" evidence="9">
    <location>
        <begin position="443"/>
        <end position="461"/>
    </location>
</feature>
<keyword evidence="6" id="KW-0653">Protein transport</keyword>
<feature type="transmembrane region" description="Helical" evidence="9">
    <location>
        <begin position="612"/>
        <end position="631"/>
    </location>
</feature>
<feature type="transmembrane region" description="Helical" evidence="9">
    <location>
        <begin position="481"/>
        <end position="500"/>
    </location>
</feature>
<dbReference type="OrthoDB" id="9986677at2759"/>
<keyword evidence="4 9" id="KW-0812">Transmembrane</keyword>
<evidence type="ECO:0000256" key="2">
    <source>
        <dbReference type="ARBA" id="ARBA00008807"/>
    </source>
</evidence>
<keyword evidence="5" id="KW-0571">Peptide transport</keyword>
<evidence type="ECO:0000256" key="6">
    <source>
        <dbReference type="ARBA" id="ARBA00022927"/>
    </source>
</evidence>
<evidence type="ECO:0000256" key="7">
    <source>
        <dbReference type="ARBA" id="ARBA00022989"/>
    </source>
</evidence>
<dbReference type="NCBIfam" id="TIGR00727">
    <property type="entry name" value="ISP4_OPT"/>
    <property type="match status" value="1"/>
</dbReference>
<feature type="transmembrane region" description="Helical" evidence="9">
    <location>
        <begin position="867"/>
        <end position="889"/>
    </location>
</feature>
<comment type="caution">
    <text evidence="10">The sequence shown here is derived from an EMBL/GenBank/DDBJ whole genome shotgun (WGS) entry which is preliminary data.</text>
</comment>
<name>A0A550CLQ0_9AGAR</name>
<evidence type="ECO:0000256" key="8">
    <source>
        <dbReference type="ARBA" id="ARBA00023136"/>
    </source>
</evidence>
<feature type="transmembrane region" description="Helical" evidence="9">
    <location>
        <begin position="546"/>
        <end position="571"/>
    </location>
</feature>
<evidence type="ECO:0000256" key="3">
    <source>
        <dbReference type="ARBA" id="ARBA00022448"/>
    </source>
</evidence>
<dbReference type="EMBL" id="VDMD01000004">
    <property type="protein sequence ID" value="TRM65677.1"/>
    <property type="molecule type" value="Genomic_DNA"/>
</dbReference>
<dbReference type="InterPro" id="IPR004648">
    <property type="entry name" value="Oligpept_transpt"/>
</dbReference>
<keyword evidence="11" id="KW-1185">Reference proteome</keyword>
<dbReference type="Pfam" id="PF03169">
    <property type="entry name" value="OPT"/>
    <property type="match status" value="1"/>
</dbReference>
<feature type="transmembrane region" description="Helical" evidence="9">
    <location>
        <begin position="406"/>
        <end position="431"/>
    </location>
</feature>
<dbReference type="GO" id="GO:0035673">
    <property type="term" value="F:oligopeptide transmembrane transporter activity"/>
    <property type="evidence" value="ECO:0007669"/>
    <property type="project" value="InterPro"/>
</dbReference>
<feature type="transmembrane region" description="Helical" evidence="9">
    <location>
        <begin position="638"/>
        <end position="661"/>
    </location>
</feature>
<protein>
    <submittedName>
        <fullName evidence="10">OPT oligopeptide transporter protein-domain-containing protein</fullName>
    </submittedName>
</protein>
<feature type="transmembrane region" description="Helical" evidence="9">
    <location>
        <begin position="213"/>
        <end position="235"/>
    </location>
</feature>
<sequence length="930" mass="104302">MSSPIDHDQAVRDHALGEPVIIPYNGPVSTSPDGPAVMMNDAGIPTLRPRHRRELRSDIPEDVDIMLEHLNDPNYDLRRSFFSESEPDFELGLKDAQGGLHSRAGAIAQFAPGDSSKWTAEMKGVPAKSEAKWSGSDLDYESDRYSTDRAEWRNSTDIEFDDESPYPEVRASVASTDIPTMPVNTFRMWFLGLLATVVVAGLNQLYEMRYPNLYITGIVVQLLTLPLGKALQYILPTYIFVMPYAWVSLAWGSDPPLGGGMDTYSAEKSTGVTKYFSVPKLTSGVSDWRFTLNPGPFTIKEHVCITVMANIVSSGVYANDVIASQKFFYNQDVSYAYQLPNFDIAIVLHCAWFAAGRVLHRWPPPPLVVWPTSMIWPGALVNSALFNTLHKNYGKKEGSHMSRERFFIYIFVGSFLWYWVPGFLFTGLSVFNWVCWIAPQNQTVNALFGTNSGLGMSFWSFDWSMIAYVGSPLVTPWWTELNVLASLCIIMWGVVPIMYFTNTWQTGYFPINSSRSFDMTGSSYDPDEILTGLRFDEEKYNSYSRLYMPATLAIAYGMQFAALTAVFMHTFPYNYCEVWFRRDIARRWRSSLRDERDVHSRLMSVYPEVTQFWYIGIGLISLVFLFVGVEIGVTQLPIWATLIACVLAFVLAVPVAMLQAITNQTVPLQVFDELVVGYMLPGMPIANMVFKCVAHIGTSQAVSFAGDLKLGHYMKVPPRVMFKVQCVAAAVGTVVSVAVQDWVYNTIPDVCTDEQKDGYTCTSSRTFATASLIWGGVGPQRMFSPGAPYSGLLWFFLVGALAPIPFYFLARRYPLSFWRYVNIPVFFAGTGAMPPATGSNFASWALVGFVFNYFIRKYRTGFWMRYNYIISAGMDAGVAVAMVVVFFAVQLPKGGTIELDWWGNTFWANTMDADGAARLTLAEGETIPSW</sequence>
<keyword evidence="8 9" id="KW-0472">Membrane</keyword>
<evidence type="ECO:0000256" key="4">
    <source>
        <dbReference type="ARBA" id="ARBA00022692"/>
    </source>
</evidence>
<dbReference type="GO" id="GO:0015031">
    <property type="term" value="P:protein transport"/>
    <property type="evidence" value="ECO:0007669"/>
    <property type="project" value="UniProtKB-KW"/>
</dbReference>
<proteinExistence type="inferred from homology"/>
<evidence type="ECO:0000256" key="9">
    <source>
        <dbReference type="SAM" id="Phobius"/>
    </source>
</evidence>
<evidence type="ECO:0000313" key="10">
    <source>
        <dbReference type="EMBL" id="TRM65677.1"/>
    </source>
</evidence>
<organism evidence="10 11">
    <name type="scientific">Schizophyllum amplum</name>
    <dbReference type="NCBI Taxonomy" id="97359"/>
    <lineage>
        <taxon>Eukaryota</taxon>
        <taxon>Fungi</taxon>
        <taxon>Dikarya</taxon>
        <taxon>Basidiomycota</taxon>
        <taxon>Agaricomycotina</taxon>
        <taxon>Agaricomycetes</taxon>
        <taxon>Agaricomycetidae</taxon>
        <taxon>Agaricales</taxon>
        <taxon>Schizophyllaceae</taxon>
        <taxon>Schizophyllum</taxon>
    </lineage>
</organism>
<comment type="similarity">
    <text evidence="2">Belongs to the oligopeptide OPT transporter family.</text>
</comment>
<evidence type="ECO:0000256" key="1">
    <source>
        <dbReference type="ARBA" id="ARBA00004141"/>
    </source>
</evidence>